<dbReference type="InterPro" id="IPR041679">
    <property type="entry name" value="DNA2/NAM7-like_C"/>
</dbReference>
<feature type="compositionally biased region" description="Gly residues" evidence="6">
    <location>
        <begin position="504"/>
        <end position="519"/>
    </location>
</feature>
<gene>
    <name evidence="9" type="ORF">BCR33DRAFT_786076</name>
</gene>
<dbReference type="InterPro" id="IPR047187">
    <property type="entry name" value="SF1_C_Upf1"/>
</dbReference>
<dbReference type="EMBL" id="MCGO01000027">
    <property type="protein sequence ID" value="ORY42770.1"/>
    <property type="molecule type" value="Genomic_DNA"/>
</dbReference>
<evidence type="ECO:0000256" key="6">
    <source>
        <dbReference type="SAM" id="MobiDB-lite"/>
    </source>
</evidence>
<evidence type="ECO:0000256" key="4">
    <source>
        <dbReference type="ARBA" id="ARBA00022806"/>
    </source>
</evidence>
<keyword evidence="2" id="KW-0547">Nucleotide-binding</keyword>
<dbReference type="GO" id="GO:0004386">
    <property type="term" value="F:helicase activity"/>
    <property type="evidence" value="ECO:0007669"/>
    <property type="project" value="UniProtKB-KW"/>
</dbReference>
<reference evidence="9 10" key="1">
    <citation type="submission" date="2016-07" db="EMBL/GenBank/DDBJ databases">
        <title>Pervasive Adenine N6-methylation of Active Genes in Fungi.</title>
        <authorList>
            <consortium name="DOE Joint Genome Institute"/>
            <person name="Mondo S.J."/>
            <person name="Dannebaum R.O."/>
            <person name="Kuo R.C."/>
            <person name="Labutti K."/>
            <person name="Haridas S."/>
            <person name="Kuo A."/>
            <person name="Salamov A."/>
            <person name="Ahrendt S.R."/>
            <person name="Lipzen A."/>
            <person name="Sullivan W."/>
            <person name="Andreopoulos W.B."/>
            <person name="Clum A."/>
            <person name="Lindquist E."/>
            <person name="Daum C."/>
            <person name="Ramamoorthy G.K."/>
            <person name="Gryganskyi A."/>
            <person name="Culley D."/>
            <person name="Magnuson J.K."/>
            <person name="James T.Y."/>
            <person name="O'Malley M.A."/>
            <person name="Stajich J.E."/>
            <person name="Spatafora J.W."/>
            <person name="Visel A."/>
            <person name="Grigoriev I.V."/>
        </authorList>
    </citation>
    <scope>NUCLEOTIDE SEQUENCE [LARGE SCALE GENOMIC DNA]</scope>
    <source>
        <strain evidence="9 10">JEL800</strain>
    </source>
</reference>
<accession>A0A1Y2C6W6</accession>
<feature type="region of interest" description="Disordered" evidence="6">
    <location>
        <begin position="38"/>
        <end position="73"/>
    </location>
</feature>
<evidence type="ECO:0000256" key="5">
    <source>
        <dbReference type="ARBA" id="ARBA00022840"/>
    </source>
</evidence>
<name>A0A1Y2C6W6_9FUNG</name>
<feature type="region of interest" description="Disordered" evidence="6">
    <location>
        <begin position="972"/>
        <end position="1018"/>
    </location>
</feature>
<dbReference type="InterPro" id="IPR027417">
    <property type="entry name" value="P-loop_NTPase"/>
</dbReference>
<sequence length="1072" mass="118643">MRVQAVGKPSEPLGGEVLMGLRKDLLLHPAPLWIDAGGFGTDSSDTRSTRSGRSGRSSTIGEDPETQRGKRALKSNRYRDFINSESSASPIEEVPLVFSSWEAYINCFRVPVLEDCRAQIASQAGLYAQQQPRFRLLDVVQWGRDKSKSDLARAALVEDDFYSFPLDIPEDEDPITNPAISVPQTDYSYVILKCRPKELKPGDVILISELDISDPEISERLFMESGADRSSIHFNFNSRNKSSTSIISSSNDIPANPLVDNVGVLMVLNVKSNHYDKKRKKTHEAVAHCTVHHFPTPHSGPPQKLYVSETLGTVIPLNRIYMSLTRPGHKHLPTPNLNAAILEGKFPYARKIADASITGVPVGGLNRSQQKAHDAALATCKESGVCLIQGPPGTGKTKTVATIMCSILERMQTKILQCAPTNTAMCQVASRLVQERRTQLGPDNFDPCEVIILGHRDKMMELLADSDRQFSMELRIEMVARCVDTLVKALEAALVVSQNRNGGGGGGVGRGGTGAGNGKRGGKKGGLAESNHSATMATQKSVQMVYDAVKVYCKEMKLLVGEKLFRLDLQLIPPFDSITRFVDIVVALRGPDGAGDKGGTGKTPMGIDVRGDGTKSSQQTVLEAAERLPQQVRPFIMFDKNECLDQGTMERRNVTTGLQGLFLMKARSIFSTLNGTFSNHLRDEIAFNIVIVDEAAQATEAETTCIMRECVKTVILVGDPKQLESTVMSADCEKAKFGRSLMERLLTLKHPFYLLETQYRMHPRIAQFSSKNFYDGWLMDSDHVQAYDPPWYKTPQFSAVQFVAHTGTMHSRDNGGSSINELEANLICRRIQSFLTATSSHSTNLSIGIICPYKAQKHLLESLIKTTFRPRQQKQISVNTVDGFQGQERDVIILSLTRVGYVSDFLDDLKRVNVALTRAKFNLWVFGDHKTYNRCLGQFGSFGWFYSHCETLGFVKFVNVSKAEQTQYQQIQQVERNGSENGNSSGVEDDEEEEEEVVGMAEEDEEEEEEDIEDQQHGKFGIVAVEVPMRQAKRFQPGGRGGHNQKLMATLSVGTLESTEASLLDAWDSAFD</sequence>
<keyword evidence="5" id="KW-0067">ATP-binding</keyword>
<feature type="region of interest" description="Disordered" evidence="6">
    <location>
        <begin position="504"/>
        <end position="532"/>
    </location>
</feature>
<evidence type="ECO:0000313" key="9">
    <source>
        <dbReference type="EMBL" id="ORY42770.1"/>
    </source>
</evidence>
<feature type="domain" description="DNA2/NAM7 helicase-like C-terminal" evidence="8">
    <location>
        <begin position="738"/>
        <end position="929"/>
    </location>
</feature>
<feature type="compositionally biased region" description="Acidic residues" evidence="6">
    <location>
        <begin position="987"/>
        <end position="1013"/>
    </location>
</feature>
<keyword evidence="4" id="KW-0347">Helicase</keyword>
<evidence type="ECO:0000256" key="2">
    <source>
        <dbReference type="ARBA" id="ARBA00022741"/>
    </source>
</evidence>
<dbReference type="AlphaFoldDB" id="A0A1Y2C6W6"/>
<protein>
    <submittedName>
        <fullName evidence="9">p-loop containing nucleoside triphosphate hydrolase protein</fullName>
    </submittedName>
</protein>
<dbReference type="Pfam" id="PF13087">
    <property type="entry name" value="AAA_12"/>
    <property type="match status" value="1"/>
</dbReference>
<dbReference type="GO" id="GO:0005524">
    <property type="term" value="F:ATP binding"/>
    <property type="evidence" value="ECO:0007669"/>
    <property type="project" value="UniProtKB-KW"/>
</dbReference>
<keyword evidence="3 9" id="KW-0378">Hydrolase</keyword>
<comment type="caution">
    <text evidence="9">The sequence shown here is derived from an EMBL/GenBank/DDBJ whole genome shotgun (WGS) entry which is preliminary data.</text>
</comment>
<dbReference type="InterPro" id="IPR045055">
    <property type="entry name" value="DNA2/NAM7-like"/>
</dbReference>
<dbReference type="Gene3D" id="3.40.50.300">
    <property type="entry name" value="P-loop containing nucleotide triphosphate hydrolases"/>
    <property type="match status" value="3"/>
</dbReference>
<organism evidence="9 10">
    <name type="scientific">Rhizoclosmatium globosum</name>
    <dbReference type="NCBI Taxonomy" id="329046"/>
    <lineage>
        <taxon>Eukaryota</taxon>
        <taxon>Fungi</taxon>
        <taxon>Fungi incertae sedis</taxon>
        <taxon>Chytridiomycota</taxon>
        <taxon>Chytridiomycota incertae sedis</taxon>
        <taxon>Chytridiomycetes</taxon>
        <taxon>Chytridiales</taxon>
        <taxon>Chytriomycetaceae</taxon>
        <taxon>Rhizoclosmatium</taxon>
    </lineage>
</organism>
<dbReference type="Pfam" id="PF13086">
    <property type="entry name" value="AAA_11"/>
    <property type="match status" value="1"/>
</dbReference>
<dbReference type="GO" id="GO:0016787">
    <property type="term" value="F:hydrolase activity"/>
    <property type="evidence" value="ECO:0007669"/>
    <property type="project" value="UniProtKB-KW"/>
</dbReference>
<comment type="similarity">
    <text evidence="1">Belongs to the DNA2/NAM7 helicase family.</text>
</comment>
<feature type="domain" description="DNA2/NAM7 helicase helicase" evidence="7">
    <location>
        <begin position="365"/>
        <end position="729"/>
    </location>
</feature>
<dbReference type="FunFam" id="3.40.50.300:FF:000326">
    <property type="entry name" value="P-loop containing nucleoside triphosphate hydrolase"/>
    <property type="match status" value="1"/>
</dbReference>
<evidence type="ECO:0000256" key="3">
    <source>
        <dbReference type="ARBA" id="ARBA00022801"/>
    </source>
</evidence>
<dbReference type="STRING" id="329046.A0A1Y2C6W6"/>
<dbReference type="GO" id="GO:0005694">
    <property type="term" value="C:chromosome"/>
    <property type="evidence" value="ECO:0007669"/>
    <property type="project" value="UniProtKB-ARBA"/>
</dbReference>
<feature type="compositionally biased region" description="Low complexity" evidence="6">
    <location>
        <begin position="49"/>
        <end position="59"/>
    </location>
</feature>
<dbReference type="SUPFAM" id="SSF52540">
    <property type="entry name" value="P-loop containing nucleoside triphosphate hydrolases"/>
    <property type="match status" value="1"/>
</dbReference>
<dbReference type="InterPro" id="IPR041677">
    <property type="entry name" value="DNA2/NAM7_AAA_11"/>
</dbReference>
<evidence type="ECO:0000313" key="10">
    <source>
        <dbReference type="Proteomes" id="UP000193642"/>
    </source>
</evidence>
<dbReference type="PANTHER" id="PTHR10887:SF495">
    <property type="entry name" value="HELICASE SENATAXIN ISOFORM X1-RELATED"/>
    <property type="match status" value="1"/>
</dbReference>
<evidence type="ECO:0000256" key="1">
    <source>
        <dbReference type="ARBA" id="ARBA00007913"/>
    </source>
</evidence>
<keyword evidence="10" id="KW-1185">Reference proteome</keyword>
<dbReference type="Proteomes" id="UP000193642">
    <property type="component" value="Unassembled WGS sequence"/>
</dbReference>
<evidence type="ECO:0000259" key="8">
    <source>
        <dbReference type="Pfam" id="PF13087"/>
    </source>
</evidence>
<evidence type="ECO:0000259" key="7">
    <source>
        <dbReference type="Pfam" id="PF13086"/>
    </source>
</evidence>
<feature type="compositionally biased region" description="Polar residues" evidence="6">
    <location>
        <begin position="974"/>
        <end position="986"/>
    </location>
</feature>
<dbReference type="OrthoDB" id="6513042at2759"/>
<dbReference type="PANTHER" id="PTHR10887">
    <property type="entry name" value="DNA2/NAM7 HELICASE FAMILY"/>
    <property type="match status" value="1"/>
</dbReference>
<dbReference type="CDD" id="cd18808">
    <property type="entry name" value="SF1_C_Upf1"/>
    <property type="match status" value="1"/>
</dbReference>
<proteinExistence type="inferred from homology"/>